<proteinExistence type="predicted"/>
<dbReference type="EMBL" id="NHYD01003932">
    <property type="protein sequence ID" value="PPQ69517.1"/>
    <property type="molecule type" value="Genomic_DNA"/>
</dbReference>
<name>A0A409VTE5_PSICY</name>
<dbReference type="AlphaFoldDB" id="A0A409VTE5"/>
<reference evidence="1 2" key="1">
    <citation type="journal article" date="2018" name="Evol. Lett.">
        <title>Horizontal gene cluster transfer increased hallucinogenic mushroom diversity.</title>
        <authorList>
            <person name="Reynolds H.T."/>
            <person name="Vijayakumar V."/>
            <person name="Gluck-Thaler E."/>
            <person name="Korotkin H.B."/>
            <person name="Matheny P.B."/>
            <person name="Slot J.C."/>
        </authorList>
    </citation>
    <scope>NUCLEOTIDE SEQUENCE [LARGE SCALE GENOMIC DNA]</scope>
    <source>
        <strain evidence="1 2">2631</strain>
    </source>
</reference>
<organism evidence="1 2">
    <name type="scientific">Psilocybe cyanescens</name>
    <dbReference type="NCBI Taxonomy" id="93625"/>
    <lineage>
        <taxon>Eukaryota</taxon>
        <taxon>Fungi</taxon>
        <taxon>Dikarya</taxon>
        <taxon>Basidiomycota</taxon>
        <taxon>Agaricomycotina</taxon>
        <taxon>Agaricomycetes</taxon>
        <taxon>Agaricomycetidae</taxon>
        <taxon>Agaricales</taxon>
        <taxon>Agaricineae</taxon>
        <taxon>Strophariaceae</taxon>
        <taxon>Psilocybe</taxon>
    </lineage>
</organism>
<protein>
    <submittedName>
        <fullName evidence="1">Uncharacterized protein</fullName>
    </submittedName>
</protein>
<dbReference type="InParanoid" id="A0A409VTE5"/>
<keyword evidence="2" id="KW-1185">Reference proteome</keyword>
<evidence type="ECO:0000313" key="2">
    <source>
        <dbReference type="Proteomes" id="UP000283269"/>
    </source>
</evidence>
<comment type="caution">
    <text evidence="1">The sequence shown here is derived from an EMBL/GenBank/DDBJ whole genome shotgun (WGS) entry which is preliminary data.</text>
</comment>
<sequence length="78" mass="8923">MLTPKLHQLVAPSSKIEIMIYQYHRLISDECIGRLDQTQVVDMIKNHARFDLMNENGLAVPLKMKMALSLVPKSDDDI</sequence>
<accession>A0A409VTE5</accession>
<dbReference type="Proteomes" id="UP000283269">
    <property type="component" value="Unassembled WGS sequence"/>
</dbReference>
<gene>
    <name evidence="1" type="ORF">CVT25_013381</name>
</gene>
<evidence type="ECO:0000313" key="1">
    <source>
        <dbReference type="EMBL" id="PPQ69517.1"/>
    </source>
</evidence>